<evidence type="ECO:0000313" key="11">
    <source>
        <dbReference type="EMBL" id="WAR28933.1"/>
    </source>
</evidence>
<keyword evidence="5" id="KW-0862">Zinc</keyword>
<evidence type="ECO:0000259" key="10">
    <source>
        <dbReference type="PROSITE" id="PS50157"/>
    </source>
</evidence>
<accession>A0ABY7G3A1</accession>
<evidence type="ECO:0000256" key="9">
    <source>
        <dbReference type="PROSITE-ProRule" id="PRU00042"/>
    </source>
</evidence>
<dbReference type="PANTHER" id="PTHR45993:SF10">
    <property type="entry name" value="ZINC FINGER PROTEIN 208 ISOFORM X1-RELATED"/>
    <property type="match status" value="1"/>
</dbReference>
<evidence type="ECO:0000256" key="1">
    <source>
        <dbReference type="ARBA" id="ARBA00004123"/>
    </source>
</evidence>
<dbReference type="InterPro" id="IPR051497">
    <property type="entry name" value="Dev/Hematopoietic_TF"/>
</dbReference>
<dbReference type="EMBL" id="CP111027">
    <property type="protein sequence ID" value="WAR28933.1"/>
    <property type="molecule type" value="Genomic_DNA"/>
</dbReference>
<dbReference type="Proteomes" id="UP001164746">
    <property type="component" value="Chromosome 16"/>
</dbReference>
<dbReference type="SMART" id="SM00355">
    <property type="entry name" value="ZnF_C2H2"/>
    <property type="match status" value="2"/>
</dbReference>
<evidence type="ECO:0000256" key="3">
    <source>
        <dbReference type="ARBA" id="ARBA00022737"/>
    </source>
</evidence>
<keyword evidence="12" id="KW-1185">Reference proteome</keyword>
<evidence type="ECO:0000256" key="5">
    <source>
        <dbReference type="ARBA" id="ARBA00022833"/>
    </source>
</evidence>
<gene>
    <name evidence="11" type="ORF">MAR_002501</name>
</gene>
<dbReference type="PROSITE" id="PS00028">
    <property type="entry name" value="ZINC_FINGER_C2H2_1"/>
    <property type="match status" value="2"/>
</dbReference>
<reference evidence="11" key="1">
    <citation type="submission" date="2022-11" db="EMBL/GenBank/DDBJ databases">
        <title>Centuries of genome instability and evolution in soft-shell clam transmissible cancer (bioRxiv).</title>
        <authorList>
            <person name="Hart S.F.M."/>
            <person name="Yonemitsu M.A."/>
            <person name="Giersch R.M."/>
            <person name="Beal B.F."/>
            <person name="Arriagada G."/>
            <person name="Davis B.W."/>
            <person name="Ostrander E.A."/>
            <person name="Goff S.P."/>
            <person name="Metzger M.J."/>
        </authorList>
    </citation>
    <scope>NUCLEOTIDE SEQUENCE</scope>
    <source>
        <strain evidence="11">MELC-2E11</strain>
        <tissue evidence="11">Siphon/mantle</tissue>
    </source>
</reference>
<evidence type="ECO:0000256" key="7">
    <source>
        <dbReference type="ARBA" id="ARBA00023163"/>
    </source>
</evidence>
<keyword evidence="4 9" id="KW-0863">Zinc-finger</keyword>
<keyword evidence="2" id="KW-0479">Metal-binding</keyword>
<dbReference type="InterPro" id="IPR036236">
    <property type="entry name" value="Znf_C2H2_sf"/>
</dbReference>
<evidence type="ECO:0000256" key="4">
    <source>
        <dbReference type="ARBA" id="ARBA00022771"/>
    </source>
</evidence>
<dbReference type="InterPro" id="IPR013087">
    <property type="entry name" value="Znf_C2H2_type"/>
</dbReference>
<dbReference type="Pfam" id="PF13465">
    <property type="entry name" value="zf-H2C2_2"/>
    <property type="match status" value="1"/>
</dbReference>
<proteinExistence type="predicted"/>
<protein>
    <submittedName>
        <fullName evidence="11">ZN233-like protein</fullName>
    </submittedName>
</protein>
<organism evidence="11 12">
    <name type="scientific">Mya arenaria</name>
    <name type="common">Soft-shell clam</name>
    <dbReference type="NCBI Taxonomy" id="6604"/>
    <lineage>
        <taxon>Eukaryota</taxon>
        <taxon>Metazoa</taxon>
        <taxon>Spiralia</taxon>
        <taxon>Lophotrochozoa</taxon>
        <taxon>Mollusca</taxon>
        <taxon>Bivalvia</taxon>
        <taxon>Autobranchia</taxon>
        <taxon>Heteroconchia</taxon>
        <taxon>Euheterodonta</taxon>
        <taxon>Imparidentia</taxon>
        <taxon>Neoheterodontei</taxon>
        <taxon>Myida</taxon>
        <taxon>Myoidea</taxon>
        <taxon>Myidae</taxon>
        <taxon>Mya</taxon>
    </lineage>
</organism>
<sequence>MRIHTGEKPHKCDICDSTFSKKSNLKRHIRIHTGEKPFKCDICDDAFTQSSNLRTHIRIHTGEKPYKCDICDVDVYENADAHISKRLSNVNLMKTQLDKS</sequence>
<keyword evidence="7" id="KW-0804">Transcription</keyword>
<comment type="subcellular location">
    <subcellularLocation>
        <location evidence="1">Nucleus</location>
    </subcellularLocation>
</comment>
<evidence type="ECO:0000256" key="8">
    <source>
        <dbReference type="ARBA" id="ARBA00023242"/>
    </source>
</evidence>
<feature type="domain" description="C2H2-type" evidence="10">
    <location>
        <begin position="10"/>
        <end position="37"/>
    </location>
</feature>
<dbReference type="PROSITE" id="PS50157">
    <property type="entry name" value="ZINC_FINGER_C2H2_2"/>
    <property type="match status" value="2"/>
</dbReference>
<keyword evidence="6" id="KW-0805">Transcription regulation</keyword>
<feature type="domain" description="C2H2-type" evidence="10">
    <location>
        <begin position="38"/>
        <end position="65"/>
    </location>
</feature>
<name>A0ABY7G3A1_MYAAR</name>
<evidence type="ECO:0000313" key="12">
    <source>
        <dbReference type="Proteomes" id="UP001164746"/>
    </source>
</evidence>
<evidence type="ECO:0000256" key="2">
    <source>
        <dbReference type="ARBA" id="ARBA00022723"/>
    </source>
</evidence>
<keyword evidence="3" id="KW-0677">Repeat</keyword>
<evidence type="ECO:0000256" key="6">
    <source>
        <dbReference type="ARBA" id="ARBA00023015"/>
    </source>
</evidence>
<dbReference type="Gene3D" id="3.30.160.60">
    <property type="entry name" value="Classic Zinc Finger"/>
    <property type="match status" value="3"/>
</dbReference>
<dbReference type="PANTHER" id="PTHR45993">
    <property type="entry name" value="B-CELL LYMPHOMA/LEUKEMIA 11"/>
    <property type="match status" value="1"/>
</dbReference>
<dbReference type="SUPFAM" id="SSF57667">
    <property type="entry name" value="beta-beta-alpha zinc fingers"/>
    <property type="match status" value="1"/>
</dbReference>
<keyword evidence="8" id="KW-0539">Nucleus</keyword>